<dbReference type="GeneID" id="59160529"/>
<keyword evidence="4" id="KW-0378">Hydrolase</keyword>
<sequence>MINPVTEVSKFLHAALLTPVERDHAESDAAFRRRRVVAVITLALGAVLLASALRIEPGDPLFYGATLALAAVWTIGAFASGRLWLGRGHTRAGTTARPVVQSFSLGLLLLAIFLAGGFVVAGIPALSEPVRGLLAHATVGSLPVVAAITAVNGIAEELYFRGALYSAAGRRHAVAITAVIYTLVSLASGIALLALAGLAVGVVTGLQRRVTGGVLGPIITHLTWSLGMLFLLPPTLDLSSSIGLFS</sequence>
<evidence type="ECO:0000313" key="3">
    <source>
        <dbReference type="EMBL" id="OAB87949.1"/>
    </source>
</evidence>
<dbReference type="Pfam" id="PF02517">
    <property type="entry name" value="Rce1-like"/>
    <property type="match status" value="1"/>
</dbReference>
<dbReference type="GO" id="GO:0004175">
    <property type="term" value="F:endopeptidase activity"/>
    <property type="evidence" value="ECO:0007669"/>
    <property type="project" value="UniProtKB-ARBA"/>
</dbReference>
<feature type="transmembrane region" description="Helical" evidence="1">
    <location>
        <begin position="133"/>
        <end position="155"/>
    </location>
</feature>
<keyword evidence="1" id="KW-1133">Transmembrane helix</keyword>
<dbReference type="GO" id="GO:0006508">
    <property type="term" value="P:proteolysis"/>
    <property type="evidence" value="ECO:0007669"/>
    <property type="project" value="UniProtKB-KW"/>
</dbReference>
<dbReference type="KEGG" id="jme:EEW87_005105"/>
<dbReference type="STRING" id="262209.AWH69_07995"/>
<reference evidence="4" key="3">
    <citation type="submission" date="2019-11" db="EMBL/GenBank/DDBJ databases">
        <authorList>
            <person name="Zhao Q."/>
        </authorList>
    </citation>
    <scope>NUCLEOTIDE SEQUENCE</scope>
    <source>
        <strain evidence="4">M714</strain>
    </source>
</reference>
<proteinExistence type="predicted"/>
<keyword evidence="4" id="KW-0482">Metalloprotease</keyword>
<evidence type="ECO:0000259" key="2">
    <source>
        <dbReference type="Pfam" id="PF02517"/>
    </source>
</evidence>
<evidence type="ECO:0000313" key="5">
    <source>
        <dbReference type="Proteomes" id="UP000076976"/>
    </source>
</evidence>
<reference evidence="4 6" key="2">
    <citation type="submission" date="2019-09" db="EMBL/GenBank/DDBJ databases">
        <title>Complete Genome Sequence of Janibacter melonis M714 with both human health impact and industrial applications.</title>
        <authorList>
            <person name="Jin M."/>
            <person name="Zhao Q.R."/>
        </authorList>
    </citation>
    <scope>NUCLEOTIDE SEQUENCE [LARGE SCALE GENOMIC DNA]</scope>
    <source>
        <strain evidence="4 6">M714</strain>
    </source>
</reference>
<feature type="transmembrane region" description="Helical" evidence="1">
    <location>
        <begin position="61"/>
        <end position="85"/>
    </location>
</feature>
<dbReference type="AlphaFoldDB" id="A0A176QDU9"/>
<feature type="domain" description="CAAX prenyl protease 2/Lysostaphin resistance protein A-like" evidence="2">
    <location>
        <begin position="141"/>
        <end position="226"/>
    </location>
</feature>
<gene>
    <name evidence="3" type="ORF">AWH69_07995</name>
    <name evidence="4" type="ORF">EEW87_005105</name>
</gene>
<dbReference type="RefSeq" id="WP_068273829.1">
    <property type="nucleotide sequence ID" value="NZ_BAAAKD010000055.1"/>
</dbReference>
<dbReference type="InterPro" id="IPR003675">
    <property type="entry name" value="Rce1/LyrA-like_dom"/>
</dbReference>
<keyword evidence="5" id="KW-1185">Reference proteome</keyword>
<dbReference type="Proteomes" id="UP000271708">
    <property type="component" value="Chromosome"/>
</dbReference>
<evidence type="ECO:0000256" key="1">
    <source>
        <dbReference type="SAM" id="Phobius"/>
    </source>
</evidence>
<dbReference type="GO" id="GO:0080120">
    <property type="term" value="P:CAAX-box protein maturation"/>
    <property type="evidence" value="ECO:0007669"/>
    <property type="project" value="UniProtKB-ARBA"/>
</dbReference>
<evidence type="ECO:0000313" key="6">
    <source>
        <dbReference type="Proteomes" id="UP000271708"/>
    </source>
</evidence>
<name>A0A176QDU9_9MICO</name>
<feature type="transmembrane region" description="Helical" evidence="1">
    <location>
        <begin position="105"/>
        <end position="127"/>
    </location>
</feature>
<dbReference type="EMBL" id="LQZG01000002">
    <property type="protein sequence ID" value="OAB87949.1"/>
    <property type="molecule type" value="Genomic_DNA"/>
</dbReference>
<dbReference type="OrthoDB" id="4407663at2"/>
<organism evidence="3 5">
    <name type="scientific">Janibacter melonis</name>
    <dbReference type="NCBI Taxonomy" id="262209"/>
    <lineage>
        <taxon>Bacteria</taxon>
        <taxon>Bacillati</taxon>
        <taxon>Actinomycetota</taxon>
        <taxon>Actinomycetes</taxon>
        <taxon>Micrococcales</taxon>
        <taxon>Intrasporangiaceae</taxon>
        <taxon>Janibacter</taxon>
    </lineage>
</organism>
<feature type="transmembrane region" description="Helical" evidence="1">
    <location>
        <begin position="176"/>
        <end position="202"/>
    </location>
</feature>
<feature type="transmembrane region" description="Helical" evidence="1">
    <location>
        <begin position="36"/>
        <end position="55"/>
    </location>
</feature>
<dbReference type="EMBL" id="CP044548">
    <property type="protein sequence ID" value="QFQ29845.1"/>
    <property type="molecule type" value="Genomic_DNA"/>
</dbReference>
<evidence type="ECO:0000313" key="4">
    <source>
        <dbReference type="EMBL" id="QFQ29845.1"/>
    </source>
</evidence>
<dbReference type="GO" id="GO:0008237">
    <property type="term" value="F:metallopeptidase activity"/>
    <property type="evidence" value="ECO:0007669"/>
    <property type="project" value="UniProtKB-KW"/>
</dbReference>
<protein>
    <submittedName>
        <fullName evidence="3">Abortive infection protein</fullName>
    </submittedName>
    <submittedName>
        <fullName evidence="4">CPBP family intramembrane metalloprotease</fullName>
    </submittedName>
</protein>
<reference evidence="3 5" key="1">
    <citation type="submission" date="2016-01" db="EMBL/GenBank/DDBJ databases">
        <title>Janibacter melonis strain CD11_4 genome sequencing and assembly.</title>
        <authorList>
            <person name="Nair G.R."/>
            <person name="Kaur G."/>
            <person name="Chander A.M."/>
            <person name="Mayilraj S."/>
        </authorList>
    </citation>
    <scope>NUCLEOTIDE SEQUENCE [LARGE SCALE GENOMIC DNA]</scope>
    <source>
        <strain evidence="3 5">CD11-4</strain>
    </source>
</reference>
<dbReference type="Proteomes" id="UP000076976">
    <property type="component" value="Unassembled WGS sequence"/>
</dbReference>
<keyword evidence="1" id="KW-0472">Membrane</keyword>
<feature type="transmembrane region" description="Helical" evidence="1">
    <location>
        <begin position="214"/>
        <end position="232"/>
    </location>
</feature>
<keyword evidence="1" id="KW-0812">Transmembrane</keyword>
<accession>A0A176QDU9</accession>
<keyword evidence="4" id="KW-0645">Protease</keyword>